<sequence length="74" mass="8372">MIKYLKPLQLFGETMERTHHMPSAVFLGLNFSDEYTSVAISDDCYLTAIFCGHTELTFVDLVSSEANDYIVDCI</sequence>
<comment type="caution">
    <text evidence="1">The sequence shown here is derived from an EMBL/GenBank/DDBJ whole genome shotgun (WGS) entry which is preliminary data.</text>
</comment>
<dbReference type="EMBL" id="JANJYI010000001">
    <property type="protein sequence ID" value="KAK2664026.1"/>
    <property type="molecule type" value="Genomic_DNA"/>
</dbReference>
<evidence type="ECO:0000313" key="2">
    <source>
        <dbReference type="Proteomes" id="UP001280121"/>
    </source>
</evidence>
<accession>A0AAD9XRB0</accession>
<dbReference type="AlphaFoldDB" id="A0AAD9XRB0"/>
<organism evidence="1 2">
    <name type="scientific">Dipteronia dyeriana</name>
    <dbReference type="NCBI Taxonomy" id="168575"/>
    <lineage>
        <taxon>Eukaryota</taxon>
        <taxon>Viridiplantae</taxon>
        <taxon>Streptophyta</taxon>
        <taxon>Embryophyta</taxon>
        <taxon>Tracheophyta</taxon>
        <taxon>Spermatophyta</taxon>
        <taxon>Magnoliopsida</taxon>
        <taxon>eudicotyledons</taxon>
        <taxon>Gunneridae</taxon>
        <taxon>Pentapetalae</taxon>
        <taxon>rosids</taxon>
        <taxon>malvids</taxon>
        <taxon>Sapindales</taxon>
        <taxon>Sapindaceae</taxon>
        <taxon>Hippocastanoideae</taxon>
        <taxon>Acereae</taxon>
        <taxon>Dipteronia</taxon>
    </lineage>
</organism>
<evidence type="ECO:0000313" key="1">
    <source>
        <dbReference type="EMBL" id="KAK2664026.1"/>
    </source>
</evidence>
<name>A0AAD9XRB0_9ROSI</name>
<reference evidence="1" key="1">
    <citation type="journal article" date="2023" name="Plant J.">
        <title>Genome sequences and population genomics provide insights into the demographic history, inbreeding, and mutation load of two 'living fossil' tree species of Dipteronia.</title>
        <authorList>
            <person name="Feng Y."/>
            <person name="Comes H.P."/>
            <person name="Chen J."/>
            <person name="Zhu S."/>
            <person name="Lu R."/>
            <person name="Zhang X."/>
            <person name="Li P."/>
            <person name="Qiu J."/>
            <person name="Olsen K.M."/>
            <person name="Qiu Y."/>
        </authorList>
    </citation>
    <scope>NUCLEOTIDE SEQUENCE</scope>
    <source>
        <strain evidence="1">KIB01</strain>
    </source>
</reference>
<gene>
    <name evidence="1" type="ORF">Ddye_002600</name>
</gene>
<protein>
    <submittedName>
        <fullName evidence="1">Uncharacterized protein</fullName>
    </submittedName>
</protein>
<dbReference type="Proteomes" id="UP001280121">
    <property type="component" value="Unassembled WGS sequence"/>
</dbReference>
<keyword evidence="2" id="KW-1185">Reference proteome</keyword>
<proteinExistence type="predicted"/>